<dbReference type="InterPro" id="IPR010982">
    <property type="entry name" value="Lambda_DNA-bd_dom_sf"/>
</dbReference>
<feature type="domain" description="HTH cro/C1-type" evidence="2">
    <location>
        <begin position="57"/>
        <end position="103"/>
    </location>
</feature>
<keyword evidence="4" id="KW-1185">Reference proteome</keyword>
<dbReference type="SUPFAM" id="SSF47413">
    <property type="entry name" value="lambda repressor-like DNA-binding domains"/>
    <property type="match status" value="1"/>
</dbReference>
<keyword evidence="1" id="KW-0238">DNA-binding</keyword>
<dbReference type="InterPro" id="IPR013430">
    <property type="entry name" value="Toxin_antidote_HigA"/>
</dbReference>
<comment type="caution">
    <text evidence="3">The sequence shown here is derived from an EMBL/GenBank/DDBJ whole genome shotgun (WGS) entry which is preliminary data.</text>
</comment>
<dbReference type="PANTHER" id="PTHR36924:SF1">
    <property type="entry name" value="ANTITOXIN HIGA-1"/>
    <property type="match status" value="1"/>
</dbReference>
<evidence type="ECO:0000313" key="4">
    <source>
        <dbReference type="Proteomes" id="UP000295443"/>
    </source>
</evidence>
<dbReference type="GO" id="GO:0003677">
    <property type="term" value="F:DNA binding"/>
    <property type="evidence" value="ECO:0007669"/>
    <property type="project" value="UniProtKB-KW"/>
</dbReference>
<dbReference type="PANTHER" id="PTHR36924">
    <property type="entry name" value="ANTITOXIN HIGA-1"/>
    <property type="match status" value="1"/>
</dbReference>
<accession>A0A4R1BIS7</accession>
<dbReference type="Gene3D" id="1.10.260.40">
    <property type="entry name" value="lambda repressor-like DNA-binding domains"/>
    <property type="match status" value="1"/>
</dbReference>
<dbReference type="Proteomes" id="UP000295443">
    <property type="component" value="Unassembled WGS sequence"/>
</dbReference>
<dbReference type="SMART" id="SM00530">
    <property type="entry name" value="HTH_XRE"/>
    <property type="match status" value="1"/>
</dbReference>
<dbReference type="EMBL" id="SJZB01000014">
    <property type="protein sequence ID" value="TCJ17179.1"/>
    <property type="molecule type" value="Genomic_DNA"/>
</dbReference>
<organism evidence="3 4">
    <name type="scientific">Parasulfuritortus cantonensis</name>
    <dbReference type="NCBI Taxonomy" id="2528202"/>
    <lineage>
        <taxon>Bacteria</taxon>
        <taxon>Pseudomonadati</taxon>
        <taxon>Pseudomonadota</taxon>
        <taxon>Betaproteobacteria</taxon>
        <taxon>Nitrosomonadales</taxon>
        <taxon>Thiobacillaceae</taxon>
        <taxon>Parasulfuritortus</taxon>
    </lineage>
</organism>
<dbReference type="Pfam" id="PF01381">
    <property type="entry name" value="HTH_3"/>
    <property type="match status" value="1"/>
</dbReference>
<evidence type="ECO:0000313" key="3">
    <source>
        <dbReference type="EMBL" id="TCJ17179.1"/>
    </source>
</evidence>
<dbReference type="CDD" id="cd00093">
    <property type="entry name" value="HTH_XRE"/>
    <property type="match status" value="1"/>
</dbReference>
<dbReference type="InterPro" id="IPR001387">
    <property type="entry name" value="Cro/C1-type_HTH"/>
</dbReference>
<evidence type="ECO:0000259" key="2">
    <source>
        <dbReference type="PROSITE" id="PS50943"/>
    </source>
</evidence>
<protein>
    <submittedName>
        <fullName evidence="3">Addiction module antidote protein, HigA family</fullName>
    </submittedName>
</protein>
<name>A0A4R1BIS7_9PROT</name>
<dbReference type="PROSITE" id="PS50943">
    <property type="entry name" value="HTH_CROC1"/>
    <property type="match status" value="1"/>
</dbReference>
<evidence type="ECO:0000256" key="1">
    <source>
        <dbReference type="ARBA" id="ARBA00023125"/>
    </source>
</evidence>
<dbReference type="AlphaFoldDB" id="A0A4R1BIS7"/>
<reference evidence="3 4" key="1">
    <citation type="submission" date="2019-03" db="EMBL/GenBank/DDBJ databases">
        <title>Genome sequence of Thiobacillaceae bacterium LSR1, a sulfur-oxidizing bacterium isolated from freshwater sediment.</title>
        <authorList>
            <person name="Li S."/>
        </authorList>
    </citation>
    <scope>NUCLEOTIDE SEQUENCE [LARGE SCALE GENOMIC DNA]</scope>
    <source>
        <strain evidence="3 4">LSR1</strain>
    </source>
</reference>
<dbReference type="OrthoDB" id="5297543at2"/>
<sequence>MTVSLLPCSFAAGFVGAAHRSGAPARPLFLRTPPGLSSRRPPHPGRMLQSHFLAPSGMTQGELARLLGVSRRRINELLNGRRGISPDTALRLAGHFGTDPTLWTAWQAAFDLHQAWRALRRSAQA</sequence>
<dbReference type="NCBIfam" id="TIGR02607">
    <property type="entry name" value="antidote_HigA"/>
    <property type="match status" value="1"/>
</dbReference>
<proteinExistence type="predicted"/>
<gene>
    <name evidence="3" type="primary">higA</name>
    <name evidence="3" type="ORF">EZJ19_04300</name>
</gene>